<evidence type="ECO:0000313" key="2">
    <source>
        <dbReference type="Proteomes" id="UP000324800"/>
    </source>
</evidence>
<reference evidence="1 2" key="1">
    <citation type="submission" date="2019-03" db="EMBL/GenBank/DDBJ databases">
        <title>Single cell metagenomics reveals metabolic interactions within the superorganism composed of flagellate Streblomastix strix and complex community of Bacteroidetes bacteria on its surface.</title>
        <authorList>
            <person name="Treitli S.C."/>
            <person name="Kolisko M."/>
            <person name="Husnik F."/>
            <person name="Keeling P."/>
            <person name="Hampl V."/>
        </authorList>
    </citation>
    <scope>NUCLEOTIDE SEQUENCE [LARGE SCALE GENOMIC DNA]</scope>
    <source>
        <strain evidence="1">ST1C</strain>
    </source>
</reference>
<name>A0A5J4WW37_9EUKA</name>
<proteinExistence type="predicted"/>
<dbReference type="AlphaFoldDB" id="A0A5J4WW37"/>
<dbReference type="Proteomes" id="UP000324800">
    <property type="component" value="Unassembled WGS sequence"/>
</dbReference>
<dbReference type="EMBL" id="SNRW01000794">
    <property type="protein sequence ID" value="KAA6399227.1"/>
    <property type="molecule type" value="Genomic_DNA"/>
</dbReference>
<protein>
    <submittedName>
        <fullName evidence="1">Uncharacterized protein</fullName>
    </submittedName>
</protein>
<accession>A0A5J4WW37</accession>
<evidence type="ECO:0000313" key="1">
    <source>
        <dbReference type="EMBL" id="KAA6399227.1"/>
    </source>
</evidence>
<comment type="caution">
    <text evidence="1">The sequence shown here is derived from an EMBL/GenBank/DDBJ whole genome shotgun (WGS) entry which is preliminary data.</text>
</comment>
<sequence>MAEVQQESKFAQYLLKKQAPLSEQKLIKKAAQKERLAQGRIKHATGLNAKQLQALIGILNVKQNLHKDMKYNQELRTIPSGEAYISGKKGMQGYTMRMVDPDGQGPLPEFATVYTNKGKLYSMGGYIPKDESKYDKYREQYIASAPKGQRKNTKFFNFMEGKEVPVGAKHKDGSYNTKQFQQLVPKNHFLATYIPTIAQEYRDNNQIEKWGRGEYMAAAQATWREVLREIFKTIDPQQNWSNNDILKQGATAFKKQIAQVYFTQVSTDEEAFATGVEQLYNQYAPAAINEAKRRQGVMQLD</sequence>
<organism evidence="1 2">
    <name type="scientific">Streblomastix strix</name>
    <dbReference type="NCBI Taxonomy" id="222440"/>
    <lineage>
        <taxon>Eukaryota</taxon>
        <taxon>Metamonada</taxon>
        <taxon>Preaxostyla</taxon>
        <taxon>Oxymonadida</taxon>
        <taxon>Streblomastigidae</taxon>
        <taxon>Streblomastix</taxon>
    </lineage>
</organism>
<gene>
    <name evidence="1" type="ORF">EZS28_005245</name>
</gene>